<evidence type="ECO:0000259" key="3">
    <source>
        <dbReference type="Pfam" id="PF20789"/>
    </source>
</evidence>
<reference evidence="4 5" key="1">
    <citation type="journal article" date="2019" name="Emerg. Microbes Infect.">
        <title>Comprehensive subspecies identification of 175 nontuberculous mycobacteria species based on 7547 genomic profiles.</title>
        <authorList>
            <person name="Matsumoto Y."/>
            <person name="Kinjo T."/>
            <person name="Motooka D."/>
            <person name="Nabeya D."/>
            <person name="Jung N."/>
            <person name="Uechi K."/>
            <person name="Horii T."/>
            <person name="Iida T."/>
            <person name="Fujita J."/>
            <person name="Nakamura S."/>
        </authorList>
    </citation>
    <scope>NUCLEOTIDE SEQUENCE [LARGE SCALE GENOMIC DNA]</scope>
    <source>
        <strain evidence="4 5">JCM 6396</strain>
    </source>
</reference>
<dbReference type="Pfam" id="PF20789">
    <property type="entry name" value="4HBT_3C"/>
    <property type="match status" value="1"/>
</dbReference>
<feature type="domain" description="Acyl-CoA thioesterase-like C-terminal" evidence="3">
    <location>
        <begin position="122"/>
        <end position="220"/>
    </location>
</feature>
<dbReference type="InterPro" id="IPR049450">
    <property type="entry name" value="ACOT8-like_C"/>
</dbReference>
<protein>
    <recommendedName>
        <fullName evidence="6">Thioesterase</fullName>
    </recommendedName>
</protein>
<feature type="domain" description="Acyl-CoA thioesterase-like N-terminal HotDog" evidence="2">
    <location>
        <begin position="9"/>
        <end position="67"/>
    </location>
</feature>
<sequence>MLGFAVDNAVTDDGLQPARLTVDLLRPVALEPVQVQTSVRRSGRRLHLLDATMVQHGVEVGRASALYLRRGDQPPGDRWTTPVTMPPLPPDPPDLDDEVKTLVWTYGKDGKTPSRGLGAWAYDGPKHMWVRDLIPLVDGVTLTPFTRAAMAGDMASSLTHFGADGLPFINADYTLALSRLRRSEYLGLAALTHHSDDGVATGTAVLVDTDGPIGTATATALANPGFAPSRSIG</sequence>
<dbReference type="Gene3D" id="2.40.160.210">
    <property type="entry name" value="Acyl-CoA thioesterase, double hotdog domain"/>
    <property type="match status" value="1"/>
</dbReference>
<evidence type="ECO:0000313" key="4">
    <source>
        <dbReference type="EMBL" id="BBX19356.1"/>
    </source>
</evidence>
<feature type="region of interest" description="Disordered" evidence="1">
    <location>
        <begin position="69"/>
        <end position="94"/>
    </location>
</feature>
<name>A0A7I7K5G3_9MYCO</name>
<organism evidence="4 5">
    <name type="scientific">Mycolicibacterium duvalii</name>
    <dbReference type="NCBI Taxonomy" id="39688"/>
    <lineage>
        <taxon>Bacteria</taxon>
        <taxon>Bacillati</taxon>
        <taxon>Actinomycetota</taxon>
        <taxon>Actinomycetes</taxon>
        <taxon>Mycobacteriales</taxon>
        <taxon>Mycobacteriaceae</taxon>
        <taxon>Mycolicibacterium</taxon>
    </lineage>
</organism>
<dbReference type="AlphaFoldDB" id="A0A7I7K5G3"/>
<accession>A0A7I7K5G3</accession>
<keyword evidence="5" id="KW-1185">Reference proteome</keyword>
<dbReference type="InterPro" id="IPR042171">
    <property type="entry name" value="Acyl-CoA_hotdog"/>
</dbReference>
<evidence type="ECO:0008006" key="6">
    <source>
        <dbReference type="Google" id="ProtNLM"/>
    </source>
</evidence>
<gene>
    <name evidence="4" type="ORF">MDUV_42160</name>
</gene>
<dbReference type="Pfam" id="PF13622">
    <property type="entry name" value="4HBT_3"/>
    <property type="match status" value="1"/>
</dbReference>
<dbReference type="EMBL" id="AP022563">
    <property type="protein sequence ID" value="BBX19356.1"/>
    <property type="molecule type" value="Genomic_DNA"/>
</dbReference>
<dbReference type="InterPro" id="IPR049449">
    <property type="entry name" value="TesB_ACOT8-like_N"/>
</dbReference>
<evidence type="ECO:0000313" key="5">
    <source>
        <dbReference type="Proteomes" id="UP000467006"/>
    </source>
</evidence>
<dbReference type="KEGG" id="mdu:MDUV_42160"/>
<evidence type="ECO:0000256" key="1">
    <source>
        <dbReference type="SAM" id="MobiDB-lite"/>
    </source>
</evidence>
<proteinExistence type="predicted"/>
<evidence type="ECO:0000259" key="2">
    <source>
        <dbReference type="Pfam" id="PF13622"/>
    </source>
</evidence>
<dbReference type="Proteomes" id="UP000467006">
    <property type="component" value="Chromosome"/>
</dbReference>